<proteinExistence type="predicted"/>
<feature type="domain" description="Heterokaryon incompatibility" evidence="1">
    <location>
        <begin position="191"/>
        <end position="338"/>
    </location>
</feature>
<evidence type="ECO:0000259" key="1">
    <source>
        <dbReference type="Pfam" id="PF06985"/>
    </source>
</evidence>
<dbReference type="PANTHER" id="PTHR33112:SF13">
    <property type="entry name" value="HETEROKARYON INCOMPATIBILITY DOMAIN-CONTAINING PROTEIN"/>
    <property type="match status" value="1"/>
</dbReference>
<name>A0ABR2UME6_9PEZI</name>
<dbReference type="Proteomes" id="UP001408356">
    <property type="component" value="Unassembled WGS sequence"/>
</dbReference>
<dbReference type="Pfam" id="PF06985">
    <property type="entry name" value="HET"/>
    <property type="match status" value="1"/>
</dbReference>
<accession>A0ABR2UME6</accession>
<comment type="caution">
    <text evidence="2">The sequence shown here is derived from an EMBL/GenBank/DDBJ whole genome shotgun (WGS) entry which is preliminary data.</text>
</comment>
<evidence type="ECO:0000313" key="3">
    <source>
        <dbReference type="Proteomes" id="UP001408356"/>
    </source>
</evidence>
<gene>
    <name evidence="2" type="ORF">SUNI508_10110</name>
</gene>
<dbReference type="EMBL" id="JARVKF010000412">
    <property type="protein sequence ID" value="KAK9415810.1"/>
    <property type="molecule type" value="Genomic_DNA"/>
</dbReference>
<sequence>MPRCLICQDLDESVSAVHGVPLRRIRDSFDEGCGCQTCGLLFQSYSLLKEPNKEEGDVIMGWDAMRLNGLRVVVKQEGKRDILFSADLYCIEGESAHYLVARYEMILTNSCAEDKPPWKLKKHGESPTELSGDTASDAAISKIHDWIEECQSTHSCIKSSTALHLPTRVLDVSKPDLIRLHSTLEKDNVSYACLSHCWGSTQSLITTTTNILQHLEHIPWTALPRSFQDAVDITRRLGIRYLWIDSLCIIQDSQEDWQLESAKMASIYAGSTVTLAATLSSSDLHSFTSKSPRAHLSQRLTYQSESGTPQTIRIRKTLTHGTGPVPFPLLTRGWVLQERLLSPRVVHFTPDELIWECMERTTCECGCIRSLWSPGWVPFDKNLLYESKLTVASRADLREIWHQLVQEYSRLDLTFSRDRLPAISGAARRMSPFFQGCDYYAGLWKDNFVRDLMWKRRGPLQEYKKITSIPSWSWASVNTEVTFVEKAVSTTDMVAVMDVVMDSAPGSDQFGDVQGGTAVLSGFTVSIDRALKSILPVDEGPGLNRTLYDLGVVTLDDDRRDYLDESSLLFLKLCFQTQTTRIEEHRETSLILTCVDANKSVFRRVGLLERPYNGSCPNFDIFDDVNETTTLYLN</sequence>
<evidence type="ECO:0000313" key="2">
    <source>
        <dbReference type="EMBL" id="KAK9415810.1"/>
    </source>
</evidence>
<reference evidence="2 3" key="1">
    <citation type="journal article" date="2024" name="J. Plant Pathol.">
        <title>Sequence and assembly of the genome of Seiridium unicorne, isolate CBS 538.82, causal agent of cypress canker disease.</title>
        <authorList>
            <person name="Scali E."/>
            <person name="Rocca G.D."/>
            <person name="Danti R."/>
            <person name="Garbelotto M."/>
            <person name="Barberini S."/>
            <person name="Baroncelli R."/>
            <person name="Emiliani G."/>
        </authorList>
    </citation>
    <scope>NUCLEOTIDE SEQUENCE [LARGE SCALE GENOMIC DNA]</scope>
    <source>
        <strain evidence="2 3">BM-138-508</strain>
    </source>
</reference>
<protein>
    <submittedName>
        <fullName evidence="2">Heterokaryon incompatibility domain-containing protein</fullName>
    </submittedName>
</protein>
<dbReference type="InterPro" id="IPR010730">
    <property type="entry name" value="HET"/>
</dbReference>
<dbReference type="PANTHER" id="PTHR33112">
    <property type="entry name" value="DOMAIN PROTEIN, PUTATIVE-RELATED"/>
    <property type="match status" value="1"/>
</dbReference>
<organism evidence="2 3">
    <name type="scientific">Seiridium unicorne</name>
    <dbReference type="NCBI Taxonomy" id="138068"/>
    <lineage>
        <taxon>Eukaryota</taxon>
        <taxon>Fungi</taxon>
        <taxon>Dikarya</taxon>
        <taxon>Ascomycota</taxon>
        <taxon>Pezizomycotina</taxon>
        <taxon>Sordariomycetes</taxon>
        <taxon>Xylariomycetidae</taxon>
        <taxon>Amphisphaeriales</taxon>
        <taxon>Sporocadaceae</taxon>
        <taxon>Seiridium</taxon>
    </lineage>
</organism>
<keyword evidence="3" id="KW-1185">Reference proteome</keyword>